<dbReference type="EMBL" id="CP024621">
    <property type="protein sequence ID" value="QHD51164.1"/>
    <property type="molecule type" value="Genomic_DNA"/>
</dbReference>
<evidence type="ECO:0000313" key="3">
    <source>
        <dbReference type="Proteomes" id="UP000463949"/>
    </source>
</evidence>
<evidence type="ECO:0000259" key="1">
    <source>
        <dbReference type="Pfam" id="PF14341"/>
    </source>
</evidence>
<gene>
    <name evidence="2" type="ORF">CTT34_16515</name>
</gene>
<dbReference type="RefSeq" id="WP_159343390.1">
    <property type="nucleotide sequence ID" value="NZ_CP024621.1"/>
</dbReference>
<evidence type="ECO:0000313" key="2">
    <source>
        <dbReference type="EMBL" id="QHD51164.1"/>
    </source>
</evidence>
<accession>A0A857GRC0</accession>
<feature type="domain" description="Type 4 fimbrial biogenesis protein PilX N-terminal" evidence="1">
    <location>
        <begin position="10"/>
        <end position="59"/>
    </location>
</feature>
<dbReference type="AlphaFoldDB" id="A0A857GRC0"/>
<dbReference type="Pfam" id="PF14341">
    <property type="entry name" value="PilX_N"/>
    <property type="match status" value="1"/>
</dbReference>
<protein>
    <recommendedName>
        <fullName evidence="1">Type 4 fimbrial biogenesis protein PilX N-terminal domain-containing protein</fullName>
    </recommendedName>
</protein>
<proteinExistence type="predicted"/>
<dbReference type="InterPro" id="IPR025746">
    <property type="entry name" value="PilX_N_dom"/>
</dbReference>
<dbReference type="KEGG" id="hmd:CTT34_16515"/>
<dbReference type="OrthoDB" id="5298746at2"/>
<sequence>MQSHALRHQRGMALVLSLIFLAIVTILSLSSMQGAITQDRMASSQRDYGVAFQAAEAALSEAEAQLQNGATPGNGWSNHDMDMEELTRNPRYRIQTLAPLGSRTINDGTEVVEMLYRIDAEGFGRGEDTSVTLEALYVRQQQVEVVAP</sequence>
<name>A0A857GRC0_9GAMM</name>
<organism evidence="2 3">
    <name type="scientific">Vreelandella aquamarina</name>
    <dbReference type="NCBI Taxonomy" id="77097"/>
    <lineage>
        <taxon>Bacteria</taxon>
        <taxon>Pseudomonadati</taxon>
        <taxon>Pseudomonadota</taxon>
        <taxon>Gammaproteobacteria</taxon>
        <taxon>Oceanospirillales</taxon>
        <taxon>Halomonadaceae</taxon>
        <taxon>Vreelandella</taxon>
    </lineage>
</organism>
<reference evidence="2 3" key="1">
    <citation type="submission" date="2017-10" db="EMBL/GenBank/DDBJ databases">
        <title>Coral associated bacteria.</title>
        <authorList>
            <person name="Wang X."/>
        </authorList>
    </citation>
    <scope>NUCLEOTIDE SEQUENCE [LARGE SCALE GENOMIC DNA]</scope>
    <source>
        <strain evidence="2 3">SCSIO 43005</strain>
    </source>
</reference>
<dbReference type="Proteomes" id="UP000463949">
    <property type="component" value="Chromosome"/>
</dbReference>